<feature type="domain" description="DUF7077" evidence="7">
    <location>
        <begin position="1030"/>
        <end position="1151"/>
    </location>
</feature>
<name>A0A8H7B847_9PLEO</name>
<dbReference type="InterPro" id="IPR055505">
    <property type="entry name" value="DUF7077"/>
</dbReference>
<evidence type="ECO:0000313" key="8">
    <source>
        <dbReference type="EMBL" id="KAF7679311.1"/>
    </source>
</evidence>
<dbReference type="GO" id="GO:0034498">
    <property type="term" value="P:early endosome to Golgi transport"/>
    <property type="evidence" value="ECO:0007669"/>
    <property type="project" value="TreeGrafter"/>
</dbReference>
<feature type="region of interest" description="Disordered" evidence="4">
    <location>
        <begin position="195"/>
        <end position="220"/>
    </location>
</feature>
<feature type="compositionally biased region" description="Low complexity" evidence="4">
    <location>
        <begin position="89"/>
        <end position="100"/>
    </location>
</feature>
<feature type="domain" description="TRAPPC10/Trs130 C-terminal" evidence="5">
    <location>
        <begin position="1375"/>
        <end position="1530"/>
    </location>
</feature>
<feature type="domain" description="TRAPPC10/Trs130 N-terminal" evidence="6">
    <location>
        <begin position="121"/>
        <end position="252"/>
    </location>
</feature>
<organism evidence="8 9">
    <name type="scientific">Alternaria burnsii</name>
    <dbReference type="NCBI Taxonomy" id="1187904"/>
    <lineage>
        <taxon>Eukaryota</taxon>
        <taxon>Fungi</taxon>
        <taxon>Dikarya</taxon>
        <taxon>Ascomycota</taxon>
        <taxon>Pezizomycotina</taxon>
        <taxon>Dothideomycetes</taxon>
        <taxon>Pleosporomycetidae</taxon>
        <taxon>Pleosporales</taxon>
        <taxon>Pleosporineae</taxon>
        <taxon>Pleosporaceae</taxon>
        <taxon>Alternaria</taxon>
        <taxon>Alternaria sect. Alternaria</taxon>
    </lineage>
</organism>
<keyword evidence="2" id="KW-0813">Transport</keyword>
<feature type="compositionally biased region" description="Polar residues" evidence="4">
    <location>
        <begin position="196"/>
        <end position="208"/>
    </location>
</feature>
<dbReference type="InterPro" id="IPR056913">
    <property type="entry name" value="TRAPPC10/Trs130_N"/>
</dbReference>
<dbReference type="Proteomes" id="UP000596902">
    <property type="component" value="Unassembled WGS sequence"/>
</dbReference>
<feature type="region of interest" description="Disordered" evidence="4">
    <location>
        <begin position="556"/>
        <end position="605"/>
    </location>
</feature>
<reference evidence="8" key="1">
    <citation type="submission" date="2020-01" db="EMBL/GenBank/DDBJ databases">
        <authorList>
            <person name="Feng Z.H.Z."/>
        </authorList>
    </citation>
    <scope>NUCLEOTIDE SEQUENCE</scope>
    <source>
        <strain evidence="8">CBS107.38</strain>
    </source>
</reference>
<keyword evidence="3" id="KW-0333">Golgi apparatus</keyword>
<feature type="region of interest" description="Disordered" evidence="4">
    <location>
        <begin position="693"/>
        <end position="720"/>
    </location>
</feature>
<protein>
    <recommendedName>
        <fullName evidence="10">TMEM1 family protein-like protein</fullName>
    </recommendedName>
</protein>
<evidence type="ECO:0000259" key="5">
    <source>
        <dbReference type="Pfam" id="PF12584"/>
    </source>
</evidence>
<feature type="compositionally biased region" description="Polar residues" evidence="4">
    <location>
        <begin position="562"/>
        <end position="571"/>
    </location>
</feature>
<evidence type="ECO:0000256" key="4">
    <source>
        <dbReference type="SAM" id="MobiDB-lite"/>
    </source>
</evidence>
<evidence type="ECO:0000313" key="9">
    <source>
        <dbReference type="Proteomes" id="UP000596902"/>
    </source>
</evidence>
<dbReference type="GO" id="GO:0006891">
    <property type="term" value="P:intra-Golgi vesicle-mediated transport"/>
    <property type="evidence" value="ECO:0007669"/>
    <property type="project" value="TreeGrafter"/>
</dbReference>
<dbReference type="GO" id="GO:1990071">
    <property type="term" value="C:TRAPPII protein complex"/>
    <property type="evidence" value="ECO:0007669"/>
    <property type="project" value="InterPro"/>
</dbReference>
<dbReference type="GO" id="GO:0005829">
    <property type="term" value="C:cytosol"/>
    <property type="evidence" value="ECO:0007669"/>
    <property type="project" value="GOC"/>
</dbReference>
<dbReference type="Pfam" id="PF23036">
    <property type="entry name" value="TRAPPC10_1st"/>
    <property type="match status" value="2"/>
</dbReference>
<dbReference type="RefSeq" id="XP_038789384.1">
    <property type="nucleotide sequence ID" value="XM_038928106.1"/>
</dbReference>
<feature type="compositionally biased region" description="Basic and acidic residues" evidence="4">
    <location>
        <begin position="577"/>
        <end position="587"/>
    </location>
</feature>
<evidence type="ECO:0000256" key="2">
    <source>
        <dbReference type="ARBA" id="ARBA00022448"/>
    </source>
</evidence>
<dbReference type="InterPro" id="IPR022233">
    <property type="entry name" value="TRAPPC10/Trs130_C"/>
</dbReference>
<gene>
    <name evidence="8" type="ORF">GT037_003059</name>
</gene>
<sequence>MSVAGNGAPALGATEDGSRQTQVEPTVMDGLSSSKVTVEYHDPSGVFSLIQEDLAARLPLRNLHWKAPTRPLRSIDSLHVDLVPSKESAQAASAASSASAPGQGTPNKNMDEIFRAPNKEKERRHQIPGLRQTPYLKVYLLRCDDSETYKATARKQVREWVKEHTPPSQSSTANTQENHDAYEWLILHVVVPETPAATQPRGSSNTTTGEKEKTGAASRWTRGTTTLLEKLRADFNVSSKSAPDRVAQIRVPKERIPQHMLPAAAPVTSPPITESPQEQERAWADVIAKFKVLILLSFDLRVSQYEEDIRKNDAQRSFPGWNFNTFFILKEGLARGFESVGLVEDALLGYDELSIGLDSVIRDQSSENAQGSVLLSYSDDLYQIAAEIAQQDGKDESASAIHDDRPINALKKDYRGLILANNISIFDFRLYIFARQMFLLLRLGNSVSARSDLAAKLQPRPNASIIQRSTDDSAIGMKSGGQVNDSEDLFSLTELCSRALNFITFAGRLLRDDLINGAKAHDTTLPDNLIENVVRSWTFAALDQVLRETSTGSLPFTRFSRDPSTGSSGKSLSFGGRNKEQKMKVSEPKSMIHPSRSTSLNHGRPASDMPYAQPTANAQVVFENGQYHDRPPPNQQSAIPSAKNGLQELAGTRAQLLAIQRRLLEHAGKSMGWNIGWNAILASLNAKEELADVNLEDEEEEESELKQDESKTEPNTETSKSRLGISAGALITAMLSIGQFRQFYETLSDLIVKHYMSAGQTKSAESVLGDLAALRFELGDFAAAAMYFGRMASYFAESRWNTVETTMLKMHARCLKKLNRKDEYVRTVLDLLAKSAASRMAFKNSVKRASTTDADDMPRDWLNDDKVDTTDVFHELISYSQQLPYDITVQMPKYFGDISVEPYVRHYDDKDGFQLRLQFRHHLEDEIEIRAAKIRLVSAVSNQAKDIWLEETGAIQLKKGLNRMWIGCNMNTTGPYMVDRVVLEAKRIVFVHEPFQKAEATTPLGIITSVSAHSLKAAKKARILCFPRSEAFQARIYLSHFIHIDKPRHIEVECSTGWNEVTRAEVRLKSASAGLRLRTANANVAGGDVTIDESKPTPGVIAVGGMPANSTATLKVPYDMETILQDLTVKIDVDYFTDEGQFQYTSTFVIPVELPLDVNVHDHFKSKSLFSKFNIKTANHVPLELLDVALDGSEEFDVHAPRRPKESVHVFPKQPVAVTYKVTKKATDAAKKRQSRISTTGSLSLTVEYRCLNEDVLDRVRKMFTDAVEESPVHRLARLLTDTFASRLEQDILPHQYEKIALLQRLDLGAFEDVGWADCLESLPLIIRDDTQTWLQKWHEKHRTILLTKEDVSDTTQHATAPPSPNPPRRMVITVLIPQTHILHTASLSFDSPSSPLDSVIATVGQPLMTTLRISHTRRWASPSSLLSAANLTEVSEPIDFVYTIDANPEVWLVAGQRRAHFTAKEDEEHEWPIMLIPLKTGNTLLPNVDIRAKIKPKEEEKKGKLGIVEADILNCETDYLSYGENVAVVSDVRSSTVGIGDMGVGSPRSVVWLESSGQSV</sequence>
<reference evidence="8" key="2">
    <citation type="submission" date="2020-08" db="EMBL/GenBank/DDBJ databases">
        <title>Draft Genome Sequence of Cumin Blight Pathogen Alternaria burnsii.</title>
        <authorList>
            <person name="Feng Z."/>
        </authorList>
    </citation>
    <scope>NUCLEOTIDE SEQUENCE</scope>
    <source>
        <strain evidence="8">CBS107.38</strain>
    </source>
</reference>
<dbReference type="EMBL" id="JAAABM010000003">
    <property type="protein sequence ID" value="KAF7679311.1"/>
    <property type="molecule type" value="Genomic_DNA"/>
</dbReference>
<dbReference type="PANTHER" id="PTHR13251">
    <property type="entry name" value="EPILEPSY HOLOPROSENCEPHALY CANDIDATE 1/TMEM1"/>
    <property type="match status" value="1"/>
</dbReference>
<comment type="subcellular location">
    <subcellularLocation>
        <location evidence="1">Golgi apparatus</location>
    </subcellularLocation>
</comment>
<evidence type="ECO:0008006" key="10">
    <source>
        <dbReference type="Google" id="ProtNLM"/>
    </source>
</evidence>
<evidence type="ECO:0000259" key="7">
    <source>
        <dbReference type="Pfam" id="PF23274"/>
    </source>
</evidence>
<dbReference type="Pfam" id="PF23274">
    <property type="entry name" value="DUF7077"/>
    <property type="match status" value="1"/>
</dbReference>
<evidence type="ECO:0000256" key="3">
    <source>
        <dbReference type="ARBA" id="ARBA00023034"/>
    </source>
</evidence>
<keyword evidence="9" id="KW-1185">Reference proteome</keyword>
<dbReference type="Pfam" id="PF12584">
    <property type="entry name" value="TRAPPC10"/>
    <property type="match status" value="1"/>
</dbReference>
<dbReference type="Pfam" id="PF24965">
    <property type="entry name" value="TRS130_4HB"/>
    <property type="match status" value="1"/>
</dbReference>
<evidence type="ECO:0000256" key="1">
    <source>
        <dbReference type="ARBA" id="ARBA00004555"/>
    </source>
</evidence>
<accession>A0A8H7B847</accession>
<feature type="region of interest" description="Disordered" evidence="4">
    <location>
        <begin position="1"/>
        <end position="29"/>
    </location>
</feature>
<feature type="region of interest" description="Disordered" evidence="4">
    <location>
        <begin position="89"/>
        <end position="111"/>
    </location>
</feature>
<proteinExistence type="predicted"/>
<dbReference type="GeneID" id="62201284"/>
<feature type="domain" description="TRAPPC10/Trs130 N-terminal" evidence="6">
    <location>
        <begin position="275"/>
        <end position="446"/>
    </location>
</feature>
<comment type="caution">
    <text evidence="8">The sequence shown here is derived from an EMBL/GenBank/DDBJ whole genome shotgun (WGS) entry which is preliminary data.</text>
</comment>
<feature type="compositionally biased region" description="Basic and acidic residues" evidence="4">
    <location>
        <begin position="704"/>
        <end position="714"/>
    </location>
</feature>
<evidence type="ECO:0000259" key="6">
    <source>
        <dbReference type="Pfam" id="PF23036"/>
    </source>
</evidence>
<feature type="compositionally biased region" description="Acidic residues" evidence="4">
    <location>
        <begin position="694"/>
        <end position="703"/>
    </location>
</feature>
<dbReference type="PANTHER" id="PTHR13251:SF3">
    <property type="entry name" value="TRAFFICKING PROTEIN PARTICLE COMPLEX SUBUNIT 10"/>
    <property type="match status" value="1"/>
</dbReference>
<dbReference type="InterPro" id="IPR045126">
    <property type="entry name" value="TRAPPC10/Trs130"/>
</dbReference>